<organism evidence="1">
    <name type="scientific">Tetraselmis sp. GSL018</name>
    <dbReference type="NCBI Taxonomy" id="582737"/>
    <lineage>
        <taxon>Eukaryota</taxon>
        <taxon>Viridiplantae</taxon>
        <taxon>Chlorophyta</taxon>
        <taxon>core chlorophytes</taxon>
        <taxon>Chlorodendrophyceae</taxon>
        <taxon>Chlorodendrales</taxon>
        <taxon>Chlorodendraceae</taxon>
        <taxon>Tetraselmis</taxon>
    </lineage>
</organism>
<proteinExistence type="predicted"/>
<sequence>NSSPYQRKHNCDKKFLCSETAKEVTQSYCITWIFCGKGKSATANCMPFKRQLPPPQLCLIHFVST</sequence>
<name>A0A061R4W2_9CHLO</name>
<accession>A0A061R4W2</accession>
<reference evidence="1" key="1">
    <citation type="submission" date="2014-05" db="EMBL/GenBank/DDBJ databases">
        <title>The transcriptome of the halophilic microalga Tetraselmis sp. GSL018 isolated from the Great Salt Lake, Utah.</title>
        <authorList>
            <person name="Jinkerson R.E."/>
            <person name="D'Adamo S."/>
            <person name="Posewitz M.C."/>
        </authorList>
    </citation>
    <scope>NUCLEOTIDE SEQUENCE</scope>
    <source>
        <strain evidence="1">GSL018</strain>
    </source>
</reference>
<dbReference type="AlphaFoldDB" id="A0A061R4W2"/>
<evidence type="ECO:0000313" key="1">
    <source>
        <dbReference type="EMBL" id="JAC65789.1"/>
    </source>
</evidence>
<dbReference type="EMBL" id="GBEZ01020917">
    <property type="protein sequence ID" value="JAC65789.1"/>
    <property type="molecule type" value="Transcribed_RNA"/>
</dbReference>
<protein>
    <submittedName>
        <fullName evidence="1">Uncharacterized protein</fullName>
    </submittedName>
</protein>
<gene>
    <name evidence="1" type="ORF">TSPGSL018_15254</name>
</gene>
<feature type="non-terminal residue" evidence="1">
    <location>
        <position position="1"/>
    </location>
</feature>